<dbReference type="InterPro" id="IPR039719">
    <property type="entry name" value="FBXO28"/>
</dbReference>
<reference evidence="3" key="1">
    <citation type="submission" date="2020-11" db="EMBL/GenBank/DDBJ databases">
        <authorList>
            <person name="Tran Van P."/>
        </authorList>
    </citation>
    <scope>NUCLEOTIDE SEQUENCE</scope>
</reference>
<feature type="region of interest" description="Disordered" evidence="1">
    <location>
        <begin position="379"/>
        <end position="401"/>
    </location>
</feature>
<evidence type="ECO:0000259" key="2">
    <source>
        <dbReference type="PROSITE" id="PS50181"/>
    </source>
</evidence>
<gene>
    <name evidence="3" type="ORF">NMOB1V02_LOCUS2171</name>
</gene>
<keyword evidence="4" id="KW-1185">Reference proteome</keyword>
<dbReference type="PROSITE" id="PS50181">
    <property type="entry name" value="FBOX"/>
    <property type="match status" value="1"/>
</dbReference>
<feature type="domain" description="F-box" evidence="2">
    <location>
        <begin position="30"/>
        <end position="78"/>
    </location>
</feature>
<dbReference type="AlphaFoldDB" id="A0A7R9G9Q7"/>
<dbReference type="SUPFAM" id="SSF81383">
    <property type="entry name" value="F-box domain"/>
    <property type="match status" value="1"/>
</dbReference>
<dbReference type="Gene3D" id="1.20.1280.50">
    <property type="match status" value="1"/>
</dbReference>
<evidence type="ECO:0000313" key="3">
    <source>
        <dbReference type="EMBL" id="CAD7274331.1"/>
    </source>
</evidence>
<dbReference type="InterPro" id="IPR036047">
    <property type="entry name" value="F-box-like_dom_sf"/>
</dbReference>
<dbReference type="GO" id="GO:0000209">
    <property type="term" value="P:protein polyubiquitination"/>
    <property type="evidence" value="ECO:0007669"/>
    <property type="project" value="TreeGrafter"/>
</dbReference>
<dbReference type="Pfam" id="PF12937">
    <property type="entry name" value="F-box-like"/>
    <property type="match status" value="1"/>
</dbReference>
<dbReference type="PANTHER" id="PTHR13252:SF9">
    <property type="entry name" value="F-BOX ONLY PROTEIN 28"/>
    <property type="match status" value="1"/>
</dbReference>
<dbReference type="Proteomes" id="UP000678499">
    <property type="component" value="Unassembled WGS sequence"/>
</dbReference>
<evidence type="ECO:0000313" key="4">
    <source>
        <dbReference type="Proteomes" id="UP000678499"/>
    </source>
</evidence>
<protein>
    <recommendedName>
        <fullName evidence="2">F-box domain-containing protein</fullName>
    </recommendedName>
</protein>
<accession>A0A7R9G9Q7</accession>
<dbReference type="InterPro" id="IPR001810">
    <property type="entry name" value="F-box_dom"/>
</dbReference>
<dbReference type="EMBL" id="CAJPEX010000235">
    <property type="protein sequence ID" value="CAG0914483.1"/>
    <property type="molecule type" value="Genomic_DNA"/>
</dbReference>
<evidence type="ECO:0000256" key="1">
    <source>
        <dbReference type="SAM" id="MobiDB-lite"/>
    </source>
</evidence>
<dbReference type="PANTHER" id="PTHR13252">
    <property type="entry name" value="F-BOX ONLY PROTEIN 28"/>
    <property type="match status" value="1"/>
</dbReference>
<organism evidence="3">
    <name type="scientific">Notodromas monacha</name>
    <dbReference type="NCBI Taxonomy" id="399045"/>
    <lineage>
        <taxon>Eukaryota</taxon>
        <taxon>Metazoa</taxon>
        <taxon>Ecdysozoa</taxon>
        <taxon>Arthropoda</taxon>
        <taxon>Crustacea</taxon>
        <taxon>Oligostraca</taxon>
        <taxon>Ostracoda</taxon>
        <taxon>Podocopa</taxon>
        <taxon>Podocopida</taxon>
        <taxon>Cypridocopina</taxon>
        <taxon>Cypridoidea</taxon>
        <taxon>Cyprididae</taxon>
        <taxon>Notodromas</taxon>
    </lineage>
</organism>
<proteinExistence type="predicted"/>
<dbReference type="OrthoDB" id="78437at2759"/>
<name>A0A7R9G9Q7_9CRUS</name>
<sequence>MLRIISDRCVIVNESVNFSVEKRCSNMDLNAGLEDLPDEMLVKILSSLNYGQLACCRMVCRKFNAVCGELLSAGFIAVEAEKNRISKELRLRTPRRFSDRKCHSLSKHIEILASLDTRISLLHMTYSRYIDSKQCPFVPGKVLDEIFRVLKVVSKFSPIPWDSEMLKELRDLSSMAIEHFDEFIAPQFKGKIRSIMPIGLCNVVYPTSVLGSLQVSLSRTPKKQVGTFNPLDGFGVKPKTYLGTSTRKTSHPGYGSDFRNLTAEETVRNRMLLIDPDEYWELYSQIQSLALTIPKLKKQICKLTCELKSKPSNSPPVGDLERVLAQQEQQLDMLERLTIIQTEHDEICCAVEVENGSVESGAVIDKCDVKITKKCMKRTRQKNDPATIDRAGPSKRCRRKN</sequence>
<dbReference type="EMBL" id="OA882272">
    <property type="protein sequence ID" value="CAD7274331.1"/>
    <property type="molecule type" value="Genomic_DNA"/>
</dbReference>